<feature type="transmembrane region" description="Helical" evidence="2">
    <location>
        <begin position="49"/>
        <end position="71"/>
    </location>
</feature>
<organism evidence="3 4">
    <name type="scientific">Streptomyces lutosisoli</name>
    <dbReference type="NCBI Taxonomy" id="2665721"/>
    <lineage>
        <taxon>Bacteria</taxon>
        <taxon>Bacillati</taxon>
        <taxon>Actinomycetota</taxon>
        <taxon>Actinomycetes</taxon>
        <taxon>Kitasatosporales</taxon>
        <taxon>Streptomycetaceae</taxon>
        <taxon>Streptomyces</taxon>
    </lineage>
</organism>
<keyword evidence="4" id="KW-1185">Reference proteome</keyword>
<evidence type="ECO:0000313" key="4">
    <source>
        <dbReference type="Proteomes" id="UP001596957"/>
    </source>
</evidence>
<evidence type="ECO:0000256" key="2">
    <source>
        <dbReference type="SAM" id="Phobius"/>
    </source>
</evidence>
<evidence type="ECO:0000256" key="1">
    <source>
        <dbReference type="SAM" id="MobiDB-lite"/>
    </source>
</evidence>
<sequence>MIVILGLVILVAAVVVGVAGVLTNSGSGHELTGAFSVFSHDVTGSTGTLFLYGIVVGAAALLGLVLLLTGVRGRPSRRGSSSRRGLKQSRCDTASAGRGRDDLVDQREPARADNANARGNGSPPGDRTPAPDGGHRSRLHLFGHRAER</sequence>
<dbReference type="RefSeq" id="WP_381265079.1">
    <property type="nucleotide sequence ID" value="NZ_JBHTBI010000137.1"/>
</dbReference>
<dbReference type="EMBL" id="JBHTEC010000001">
    <property type="protein sequence ID" value="MFD0286492.1"/>
    <property type="molecule type" value="Genomic_DNA"/>
</dbReference>
<keyword evidence="2" id="KW-0812">Transmembrane</keyword>
<comment type="caution">
    <text evidence="3">The sequence shown here is derived from an EMBL/GenBank/DDBJ whole genome shotgun (WGS) entry which is preliminary data.</text>
</comment>
<keyword evidence="2" id="KW-1133">Transmembrane helix</keyword>
<feature type="compositionally biased region" description="Basic residues" evidence="1">
    <location>
        <begin position="136"/>
        <end position="148"/>
    </location>
</feature>
<gene>
    <name evidence="3" type="ORF">ACFQZP_33390</name>
</gene>
<evidence type="ECO:0000313" key="3">
    <source>
        <dbReference type="EMBL" id="MFD0286492.1"/>
    </source>
</evidence>
<keyword evidence="2" id="KW-0472">Membrane</keyword>
<feature type="compositionally biased region" description="Basic residues" evidence="1">
    <location>
        <begin position="74"/>
        <end position="87"/>
    </location>
</feature>
<proteinExistence type="predicted"/>
<feature type="region of interest" description="Disordered" evidence="1">
    <location>
        <begin position="73"/>
        <end position="148"/>
    </location>
</feature>
<name>A0ABW2VVK7_9ACTN</name>
<reference evidence="4" key="1">
    <citation type="journal article" date="2019" name="Int. J. Syst. Evol. Microbiol.">
        <title>The Global Catalogue of Microorganisms (GCM) 10K type strain sequencing project: providing services to taxonomists for standard genome sequencing and annotation.</title>
        <authorList>
            <consortium name="The Broad Institute Genomics Platform"/>
            <consortium name="The Broad Institute Genome Sequencing Center for Infectious Disease"/>
            <person name="Wu L."/>
            <person name="Ma J."/>
        </authorList>
    </citation>
    <scope>NUCLEOTIDE SEQUENCE [LARGE SCALE GENOMIC DNA]</scope>
    <source>
        <strain evidence="4">CGMCC 4.7198</strain>
    </source>
</reference>
<protein>
    <recommendedName>
        <fullName evidence="5">Integral membrane protein</fullName>
    </recommendedName>
</protein>
<feature type="compositionally biased region" description="Basic and acidic residues" evidence="1">
    <location>
        <begin position="98"/>
        <end position="111"/>
    </location>
</feature>
<feature type="compositionally biased region" description="Low complexity" evidence="1">
    <location>
        <begin position="112"/>
        <end position="121"/>
    </location>
</feature>
<dbReference type="Proteomes" id="UP001596957">
    <property type="component" value="Unassembled WGS sequence"/>
</dbReference>
<evidence type="ECO:0008006" key="5">
    <source>
        <dbReference type="Google" id="ProtNLM"/>
    </source>
</evidence>
<accession>A0ABW2VVK7</accession>